<accession>A0A0B2BWS9</accession>
<keyword evidence="2" id="KW-1185">Reference proteome</keyword>
<dbReference type="SUPFAM" id="SSF52141">
    <property type="entry name" value="Uracil-DNA glycosylase-like"/>
    <property type="match status" value="1"/>
</dbReference>
<sequence length="218" mass="23471">MLNQIVDAYHRTALLERGAIFPDTKLMPITRPEDAAIAAPGWVGKQWQPGGTLLMAINPGGGGDAYRVNPTDERLYGLFHAFKAAPADQREEALAALSEAWIGIQKTHNIFRLIRPILEALGAGSEGLAFLNVLPFRTRGDAPAGSTVLRQAWNVATSQQVAALQPGRIIALGRKAFDALSIVGATKKFDVVYLKRAIGDSYVTPEAQTAIAALRDSR</sequence>
<reference evidence="1 2" key="1">
    <citation type="submission" date="2014-11" db="EMBL/GenBank/DDBJ databases">
        <title>Draft genome sequence of Kirrobacter mercurialis.</title>
        <authorList>
            <person name="Coil D.A."/>
            <person name="Eisen J.A."/>
        </authorList>
    </citation>
    <scope>NUCLEOTIDE SEQUENCE [LARGE SCALE GENOMIC DNA]</scope>
    <source>
        <strain evidence="1 2">Coronado</strain>
    </source>
</reference>
<organism evidence="1 2">
    <name type="scientific">Croceibacterium mercuriale</name>
    <dbReference type="NCBI Taxonomy" id="1572751"/>
    <lineage>
        <taxon>Bacteria</taxon>
        <taxon>Pseudomonadati</taxon>
        <taxon>Pseudomonadota</taxon>
        <taxon>Alphaproteobacteria</taxon>
        <taxon>Sphingomonadales</taxon>
        <taxon>Erythrobacteraceae</taxon>
        <taxon>Croceibacterium</taxon>
    </lineage>
</organism>
<dbReference type="OrthoDB" id="8479717at2"/>
<dbReference type="EMBL" id="JTDN01000005">
    <property type="protein sequence ID" value="KHL24113.1"/>
    <property type="molecule type" value="Genomic_DNA"/>
</dbReference>
<name>A0A0B2BWS9_9SPHN</name>
<comment type="caution">
    <text evidence="1">The sequence shown here is derived from an EMBL/GenBank/DDBJ whole genome shotgun (WGS) entry which is preliminary data.</text>
</comment>
<dbReference type="InterPro" id="IPR036895">
    <property type="entry name" value="Uracil-DNA_glycosylase-like_sf"/>
</dbReference>
<dbReference type="Proteomes" id="UP000030988">
    <property type="component" value="Unassembled WGS sequence"/>
</dbReference>
<protein>
    <recommendedName>
        <fullName evidence="3">Uracil-DNA glycosylase-like domain-containing protein</fullName>
    </recommendedName>
</protein>
<evidence type="ECO:0000313" key="2">
    <source>
        <dbReference type="Proteomes" id="UP000030988"/>
    </source>
</evidence>
<dbReference type="AlphaFoldDB" id="A0A0B2BWS9"/>
<evidence type="ECO:0008006" key="3">
    <source>
        <dbReference type="Google" id="ProtNLM"/>
    </source>
</evidence>
<dbReference type="RefSeq" id="WP_039098002.1">
    <property type="nucleotide sequence ID" value="NZ_JTDN01000005.1"/>
</dbReference>
<gene>
    <name evidence="1" type="ORF">PK98_15635</name>
</gene>
<proteinExistence type="predicted"/>
<evidence type="ECO:0000313" key="1">
    <source>
        <dbReference type="EMBL" id="KHL24113.1"/>
    </source>
</evidence>